<name>A0A1F6AQT9_9BACT</name>
<accession>A0A1F6AQT9</accession>
<evidence type="ECO:0000313" key="2">
    <source>
        <dbReference type="EMBL" id="OGG27045.1"/>
    </source>
</evidence>
<proteinExistence type="predicted"/>
<sequence>MPRRSLGRFQRNSLYKSVKNKGSLSFAAFVLVLFLIGALIITILSSKTPQIMRGQATVISPKPIYPFEPPNCIPCDKQPVNTDILKCLINCKLSTDTTCRTYLKNVRKDGDYYQNTVSKDGRFVSTSDPVDRYCSKQPYWNPPLPTITPTPIPSPTSILMRLDVPPEAVYISNYNGDAHFDFYLGNVKKYYGFFSAESSPKRYNNPCQEGYGPKVYIGETIEIPTVDGIEFYFKSTRTNAGIVLSFIYGQKEHQIFQLPIDADTIIITLTNSNLVQKAGAFRFLQLACLKDS</sequence>
<feature type="transmembrane region" description="Helical" evidence="1">
    <location>
        <begin position="21"/>
        <end position="44"/>
    </location>
</feature>
<evidence type="ECO:0000313" key="3">
    <source>
        <dbReference type="Proteomes" id="UP000176609"/>
    </source>
</evidence>
<evidence type="ECO:0000256" key="1">
    <source>
        <dbReference type="SAM" id="Phobius"/>
    </source>
</evidence>
<dbReference type="AlphaFoldDB" id="A0A1F6AQT9"/>
<comment type="caution">
    <text evidence="2">The sequence shown here is derived from an EMBL/GenBank/DDBJ whole genome shotgun (WGS) entry which is preliminary data.</text>
</comment>
<keyword evidence="1" id="KW-1133">Transmembrane helix</keyword>
<organism evidence="2 3">
    <name type="scientific">Candidatus Gottesmanbacteria bacterium RIFCSPLOWO2_01_FULL_39_12b</name>
    <dbReference type="NCBI Taxonomy" id="1798388"/>
    <lineage>
        <taxon>Bacteria</taxon>
        <taxon>Candidatus Gottesmaniibacteriota</taxon>
    </lineage>
</organism>
<reference evidence="2 3" key="1">
    <citation type="journal article" date="2016" name="Nat. Commun.">
        <title>Thousands of microbial genomes shed light on interconnected biogeochemical processes in an aquifer system.</title>
        <authorList>
            <person name="Anantharaman K."/>
            <person name="Brown C.T."/>
            <person name="Hug L.A."/>
            <person name="Sharon I."/>
            <person name="Castelle C.J."/>
            <person name="Probst A.J."/>
            <person name="Thomas B.C."/>
            <person name="Singh A."/>
            <person name="Wilkins M.J."/>
            <person name="Karaoz U."/>
            <person name="Brodie E.L."/>
            <person name="Williams K.H."/>
            <person name="Hubbard S.S."/>
            <person name="Banfield J.F."/>
        </authorList>
    </citation>
    <scope>NUCLEOTIDE SEQUENCE [LARGE SCALE GENOMIC DNA]</scope>
</reference>
<dbReference type="Proteomes" id="UP000176609">
    <property type="component" value="Unassembled WGS sequence"/>
</dbReference>
<gene>
    <name evidence="2" type="ORF">A2960_02775</name>
</gene>
<keyword evidence="1" id="KW-0472">Membrane</keyword>
<keyword evidence="1" id="KW-0812">Transmembrane</keyword>
<protein>
    <submittedName>
        <fullName evidence="2">Uncharacterized protein</fullName>
    </submittedName>
</protein>
<dbReference type="EMBL" id="MFJR01000007">
    <property type="protein sequence ID" value="OGG27045.1"/>
    <property type="molecule type" value="Genomic_DNA"/>
</dbReference>